<protein>
    <recommendedName>
        <fullName evidence="3">DUF2946 domain-containing protein</fullName>
    </recommendedName>
</protein>
<reference evidence="2" key="1">
    <citation type="submission" date="2017-10" db="EMBL/GenBank/DDBJ databases">
        <authorList>
            <person name="Regsiter A."/>
            <person name="William W."/>
        </authorList>
    </citation>
    <scope>NUCLEOTIDE SEQUENCE [LARGE SCALE GENOMIC DNA]</scope>
</reference>
<gene>
    <name evidence="1" type="ORF">TK0001_2854</name>
</gene>
<dbReference type="EMBL" id="LT962688">
    <property type="protein sequence ID" value="SOR29456.1"/>
    <property type="molecule type" value="Genomic_DNA"/>
</dbReference>
<dbReference type="AlphaFoldDB" id="A0A2N9AQ35"/>
<name>A0A2N9AQ35_METEX</name>
<evidence type="ECO:0008006" key="3">
    <source>
        <dbReference type="Google" id="ProtNLM"/>
    </source>
</evidence>
<evidence type="ECO:0000313" key="2">
    <source>
        <dbReference type="Proteomes" id="UP000233769"/>
    </source>
</evidence>
<evidence type="ECO:0000313" key="1">
    <source>
        <dbReference type="EMBL" id="SOR29456.1"/>
    </source>
</evidence>
<proteinExistence type="predicted"/>
<accession>A0A2N9AQ35</accession>
<sequence>MAMRERPHRSVHGRAIIGVIALYALVFQAFLAALAPALPRLDGGILCAEHLTASGTPADDEQPCGHHACCTQVQAAHFFPPAQVASAIAIWPPRAAPVPWRAAATIRARAPPDQGTSPRGPPAA</sequence>
<organism evidence="1 2">
    <name type="scientific">Methylorubrum extorquens</name>
    <name type="common">Methylobacterium dichloromethanicum</name>
    <name type="synonym">Methylobacterium extorquens</name>
    <dbReference type="NCBI Taxonomy" id="408"/>
    <lineage>
        <taxon>Bacteria</taxon>
        <taxon>Pseudomonadati</taxon>
        <taxon>Pseudomonadota</taxon>
        <taxon>Alphaproteobacteria</taxon>
        <taxon>Hyphomicrobiales</taxon>
        <taxon>Methylobacteriaceae</taxon>
        <taxon>Methylorubrum</taxon>
    </lineage>
</organism>
<dbReference type="Proteomes" id="UP000233769">
    <property type="component" value="Chromosome tk0001"/>
</dbReference>